<dbReference type="EMBL" id="JAAVJI010000004">
    <property type="protein sequence ID" value="NJP01015.1"/>
    <property type="molecule type" value="Genomic_DNA"/>
</dbReference>
<sequence length="285" mass="32472">MDSVLLRFFLGAHLMPSKILGVINLAEFGLDADVNYLNSVHKAPEIYDEFGQGYWKNVSIYNNSGRAGDSQYRNANACLPTEHAARCPAIQRLLCHFTFEHLRMVRARNLIDGMVVPHRDFVELEQGRQYYRVFIALENNTQAFHSDESGVFQMKAGEVWFLGAGINHSAVNFGTNSRLFLCLDYVFDQPVEAPTIFTRPRELIAPRQAWHVKRMPLEHAAMEGMLSAAARLLNRHTFKDVLFLLSKYHFTYDVPVSACHDWLVAAAEMTGMPFFWIKHARCAGT</sequence>
<organism evidence="3 4">
    <name type="scientific">Pseudomonas quercus</name>
    <dbReference type="NCBI Taxonomy" id="2722792"/>
    <lineage>
        <taxon>Bacteria</taxon>
        <taxon>Pseudomonadati</taxon>
        <taxon>Pseudomonadota</taxon>
        <taxon>Gammaproteobacteria</taxon>
        <taxon>Pseudomonadales</taxon>
        <taxon>Pseudomonadaceae</taxon>
        <taxon>Pseudomonas</taxon>
    </lineage>
</organism>
<dbReference type="InterPro" id="IPR037037">
    <property type="entry name" value="Pro_3_hydrox_C_sf"/>
</dbReference>
<evidence type="ECO:0000313" key="4">
    <source>
        <dbReference type="Proteomes" id="UP000746535"/>
    </source>
</evidence>
<dbReference type="Pfam" id="PF05118">
    <property type="entry name" value="Asp_Arg_Hydrox"/>
    <property type="match status" value="1"/>
</dbReference>
<reference evidence="3 4" key="1">
    <citation type="submission" date="2020-03" db="EMBL/GenBank/DDBJ databases">
        <authorList>
            <person name="Wang L."/>
            <person name="He N."/>
            <person name="Li Y."/>
            <person name="Fang Y."/>
            <person name="Zhang F."/>
        </authorList>
    </citation>
    <scope>NUCLEOTIDE SEQUENCE [LARGE SCALE GENOMIC DNA]</scope>
    <source>
        <strain evidence="4">hsmgli-8</strain>
    </source>
</reference>
<evidence type="ECO:0000259" key="1">
    <source>
        <dbReference type="Pfam" id="PF05118"/>
    </source>
</evidence>
<dbReference type="SUPFAM" id="SSF51197">
    <property type="entry name" value="Clavaminate synthase-like"/>
    <property type="match status" value="1"/>
</dbReference>
<dbReference type="Proteomes" id="UP000746535">
    <property type="component" value="Unassembled WGS sequence"/>
</dbReference>
<evidence type="ECO:0000313" key="3">
    <source>
        <dbReference type="EMBL" id="NJP01015.1"/>
    </source>
</evidence>
<dbReference type="Gene3D" id="2.60.120.330">
    <property type="entry name" value="B-lactam Antibiotic, Isopenicillin N Synthase, Chain"/>
    <property type="match status" value="1"/>
</dbReference>
<feature type="domain" description="L-proline 3-hydroxylase C-terminal" evidence="2">
    <location>
        <begin position="214"/>
        <end position="273"/>
    </location>
</feature>
<name>A0ABX0YDL9_9PSED</name>
<proteinExistence type="predicted"/>
<evidence type="ECO:0000259" key="2">
    <source>
        <dbReference type="Pfam" id="PF05373"/>
    </source>
</evidence>
<gene>
    <name evidence="3" type="ORF">HBH25_09070</name>
</gene>
<accession>A0ABX0YDL9</accession>
<dbReference type="InterPro" id="IPR027443">
    <property type="entry name" value="IPNS-like_sf"/>
</dbReference>
<dbReference type="Pfam" id="PF05373">
    <property type="entry name" value="Pro_3_hydrox_C"/>
    <property type="match status" value="1"/>
</dbReference>
<dbReference type="RefSeq" id="WP_168083592.1">
    <property type="nucleotide sequence ID" value="NZ_JAAVJI010000004.1"/>
</dbReference>
<keyword evidence="4" id="KW-1185">Reference proteome</keyword>
<feature type="domain" description="Aspartyl/asparaginy/proline hydroxylase" evidence="1">
    <location>
        <begin position="45"/>
        <end position="185"/>
    </location>
</feature>
<dbReference type="InterPro" id="IPR007803">
    <property type="entry name" value="Asp/Arg/Pro-Hydrxlase"/>
</dbReference>
<dbReference type="Gene3D" id="1.10.1720.10">
    <property type="entry name" value="L-proline 3-hydroxylase, C-terminal domain"/>
    <property type="match status" value="1"/>
</dbReference>
<comment type="caution">
    <text evidence="3">The sequence shown here is derived from an EMBL/GenBank/DDBJ whole genome shotgun (WGS) entry which is preliminary data.</text>
</comment>
<protein>
    <submittedName>
        <fullName evidence="3">Proline hydroxylase</fullName>
    </submittedName>
</protein>
<dbReference type="InterPro" id="IPR008035">
    <property type="entry name" value="Pro_3_hydrox_C"/>
</dbReference>